<comment type="caution">
    <text evidence="8">The sequence shown here is derived from an EMBL/GenBank/DDBJ whole genome shotgun (WGS) entry which is preliminary data.</text>
</comment>
<feature type="region of interest" description="Disordered" evidence="5">
    <location>
        <begin position="232"/>
        <end position="256"/>
    </location>
</feature>
<dbReference type="AlphaFoldDB" id="A0AAD1XI97"/>
<dbReference type="PROSITE" id="PS50089">
    <property type="entry name" value="ZF_RING_2"/>
    <property type="match status" value="1"/>
</dbReference>
<dbReference type="InterPro" id="IPR001841">
    <property type="entry name" value="Znf_RING"/>
</dbReference>
<dbReference type="InterPro" id="IPR013083">
    <property type="entry name" value="Znf_RING/FYVE/PHD"/>
</dbReference>
<evidence type="ECO:0000256" key="3">
    <source>
        <dbReference type="ARBA" id="ARBA00022833"/>
    </source>
</evidence>
<dbReference type="Pfam" id="PF13639">
    <property type="entry name" value="zf-RING_2"/>
    <property type="match status" value="1"/>
</dbReference>
<dbReference type="Proteomes" id="UP001295684">
    <property type="component" value="Unassembled WGS sequence"/>
</dbReference>
<dbReference type="SMART" id="SM00184">
    <property type="entry name" value="RING"/>
    <property type="match status" value="1"/>
</dbReference>
<feature type="transmembrane region" description="Helical" evidence="6">
    <location>
        <begin position="183"/>
        <end position="207"/>
    </location>
</feature>
<feature type="transmembrane region" description="Helical" evidence="6">
    <location>
        <begin position="159"/>
        <end position="177"/>
    </location>
</feature>
<keyword evidence="3" id="KW-0862">Zinc</keyword>
<dbReference type="GO" id="GO:0008270">
    <property type="term" value="F:zinc ion binding"/>
    <property type="evidence" value="ECO:0007669"/>
    <property type="project" value="UniProtKB-KW"/>
</dbReference>
<dbReference type="PANTHER" id="PTHR14155">
    <property type="entry name" value="RING FINGER DOMAIN-CONTAINING"/>
    <property type="match status" value="1"/>
</dbReference>
<keyword evidence="1" id="KW-0479">Metal-binding</keyword>
<keyword evidence="6" id="KW-1133">Transmembrane helix</keyword>
<feature type="transmembrane region" description="Helical" evidence="6">
    <location>
        <begin position="101"/>
        <end position="124"/>
    </location>
</feature>
<evidence type="ECO:0000256" key="5">
    <source>
        <dbReference type="SAM" id="MobiDB-lite"/>
    </source>
</evidence>
<gene>
    <name evidence="8" type="ORF">ECRASSUSDP1_LOCUS14571</name>
</gene>
<reference evidence="8" key="1">
    <citation type="submission" date="2023-07" db="EMBL/GenBank/DDBJ databases">
        <authorList>
            <consortium name="AG Swart"/>
            <person name="Singh M."/>
            <person name="Singh A."/>
            <person name="Seah K."/>
            <person name="Emmerich C."/>
        </authorList>
    </citation>
    <scope>NUCLEOTIDE SEQUENCE</scope>
    <source>
        <strain evidence="8">DP1</strain>
    </source>
</reference>
<accession>A0AAD1XI97</accession>
<evidence type="ECO:0000313" key="9">
    <source>
        <dbReference type="Proteomes" id="UP001295684"/>
    </source>
</evidence>
<dbReference type="PANTHER" id="PTHR14155:SF627">
    <property type="entry name" value="OS06G0192800 PROTEIN"/>
    <property type="match status" value="1"/>
</dbReference>
<name>A0AAD1XI97_EUPCR</name>
<keyword evidence="2 4" id="KW-0863">Zinc-finger</keyword>
<evidence type="ECO:0000256" key="6">
    <source>
        <dbReference type="SAM" id="Phobius"/>
    </source>
</evidence>
<dbReference type="Gene3D" id="3.30.40.10">
    <property type="entry name" value="Zinc/RING finger domain, C3HC4 (zinc finger)"/>
    <property type="match status" value="1"/>
</dbReference>
<dbReference type="EMBL" id="CAMPGE010014566">
    <property type="protein sequence ID" value="CAI2373230.1"/>
    <property type="molecule type" value="Genomic_DNA"/>
</dbReference>
<dbReference type="InterPro" id="IPR053238">
    <property type="entry name" value="RING-H2_zinc_finger"/>
</dbReference>
<feature type="domain" description="RING-type" evidence="7">
    <location>
        <begin position="286"/>
        <end position="329"/>
    </location>
</feature>
<organism evidence="8 9">
    <name type="scientific">Euplotes crassus</name>
    <dbReference type="NCBI Taxonomy" id="5936"/>
    <lineage>
        <taxon>Eukaryota</taxon>
        <taxon>Sar</taxon>
        <taxon>Alveolata</taxon>
        <taxon>Ciliophora</taxon>
        <taxon>Intramacronucleata</taxon>
        <taxon>Spirotrichea</taxon>
        <taxon>Hypotrichia</taxon>
        <taxon>Euplotida</taxon>
        <taxon>Euplotidae</taxon>
        <taxon>Moneuplotes</taxon>
    </lineage>
</organism>
<evidence type="ECO:0000256" key="2">
    <source>
        <dbReference type="ARBA" id="ARBA00022771"/>
    </source>
</evidence>
<protein>
    <recommendedName>
        <fullName evidence="7">RING-type domain-containing protein</fullName>
    </recommendedName>
</protein>
<keyword evidence="6" id="KW-0812">Transmembrane</keyword>
<evidence type="ECO:0000256" key="4">
    <source>
        <dbReference type="PROSITE-ProRule" id="PRU00175"/>
    </source>
</evidence>
<feature type="transmembrane region" description="Helical" evidence="6">
    <location>
        <begin position="39"/>
        <end position="58"/>
    </location>
</feature>
<evidence type="ECO:0000259" key="7">
    <source>
        <dbReference type="PROSITE" id="PS50089"/>
    </source>
</evidence>
<keyword evidence="6" id="KW-0472">Membrane</keyword>
<evidence type="ECO:0000313" key="8">
    <source>
        <dbReference type="EMBL" id="CAI2373230.1"/>
    </source>
</evidence>
<dbReference type="SUPFAM" id="SSF57850">
    <property type="entry name" value="RING/U-box"/>
    <property type="match status" value="1"/>
</dbReference>
<proteinExistence type="predicted"/>
<sequence length="335" mass="39369">MCCLQLGDHSWIHGYPNTFEYIHITSLYTAIKYIIFERSILYVGIPSFFVALSCFPLYNYQWKRYKTMMIVQHKVRVNFPILHKIFFLSSIDPIVKKIKGLGIFLLTLLFISYFFILIVVLFFVNTLETSDINTKNARRAPPSTRNLEKEAIETREPNSAYVIPFVLSFLLITYWINKIIISLFFWSIVLFILFILFLFYSVIYCIYQKEIRQREEEQRQRAIQNRYAVNSESISNDSPDEESKEDSSSSESFSSSESSSIINQVIRSMKKTFSMKKSKKKDGLGCSICYENFKDKETIIQLKCNSLHTFHEACFHSWARRNDTCPLCRQSIIPQ</sequence>
<keyword evidence="9" id="KW-1185">Reference proteome</keyword>
<evidence type="ECO:0000256" key="1">
    <source>
        <dbReference type="ARBA" id="ARBA00022723"/>
    </source>
</evidence>